<keyword evidence="12" id="KW-1185">Reference proteome</keyword>
<evidence type="ECO:0000256" key="10">
    <source>
        <dbReference type="SAM" id="SignalP"/>
    </source>
</evidence>
<keyword evidence="3" id="KW-0540">Nuclease</keyword>
<comment type="caution">
    <text evidence="11">The sequence shown here is derived from an EMBL/GenBank/DDBJ whole genome shotgun (WGS) entry which is preliminary data.</text>
</comment>
<evidence type="ECO:0000256" key="1">
    <source>
        <dbReference type="ARBA" id="ARBA00009006"/>
    </source>
</evidence>
<evidence type="ECO:0000256" key="9">
    <source>
        <dbReference type="SAM" id="MobiDB-lite"/>
    </source>
</evidence>
<feature type="chain" id="PRO_5042989730" description="ribonuclease T1" evidence="10">
    <location>
        <begin position="24"/>
        <end position="194"/>
    </location>
</feature>
<feature type="signal peptide" evidence="10">
    <location>
        <begin position="1"/>
        <end position="23"/>
    </location>
</feature>
<proteinExistence type="inferred from homology"/>
<dbReference type="GO" id="GO:0046589">
    <property type="term" value="F:ribonuclease T1 activity"/>
    <property type="evidence" value="ECO:0007669"/>
    <property type="project" value="UniProtKB-EC"/>
</dbReference>
<evidence type="ECO:0000313" key="12">
    <source>
        <dbReference type="Proteomes" id="UP001301958"/>
    </source>
</evidence>
<dbReference type="Gene3D" id="3.10.450.30">
    <property type="entry name" value="Microbial ribonucleases"/>
    <property type="match status" value="1"/>
</dbReference>
<sequence length="194" mass="19752">MVNLSSIIAATALYAAAFTVAQGTTSLSSLSCGSKTYTKQQVDDAVAEGCKLFSNNQQVGRQNYPHKFNNFENLVFATSGPYQEFPIISNGVFTGGSPGADRVVFTPNYQGQCVYVGAMTHTGAPTNNGFVSCSEKSAGRPGTGSGSSTSSTTSSATSAPTGSNTASPEGSGAGRMASLGQGLAIGLMAWAFVL</sequence>
<evidence type="ECO:0000256" key="2">
    <source>
        <dbReference type="ARBA" id="ARBA00012549"/>
    </source>
</evidence>
<evidence type="ECO:0000256" key="4">
    <source>
        <dbReference type="ARBA" id="ARBA00022759"/>
    </source>
</evidence>
<dbReference type="GO" id="GO:0016787">
    <property type="term" value="F:hydrolase activity"/>
    <property type="evidence" value="ECO:0007669"/>
    <property type="project" value="UniProtKB-KW"/>
</dbReference>
<keyword evidence="5" id="KW-0378">Hydrolase</keyword>
<dbReference type="EC" id="4.6.1.24" evidence="2"/>
<evidence type="ECO:0000256" key="6">
    <source>
        <dbReference type="ARBA" id="ARBA00023157"/>
    </source>
</evidence>
<evidence type="ECO:0000256" key="7">
    <source>
        <dbReference type="ARBA" id="ARBA00023239"/>
    </source>
</evidence>
<dbReference type="InterPro" id="IPR016191">
    <property type="entry name" value="Ribonuclease/ribotoxin"/>
</dbReference>
<protein>
    <recommendedName>
        <fullName evidence="2">ribonuclease T1</fullName>
        <ecNumber evidence="2">4.6.1.24</ecNumber>
    </recommendedName>
</protein>
<evidence type="ECO:0000313" key="11">
    <source>
        <dbReference type="EMBL" id="KAK4226618.1"/>
    </source>
</evidence>
<gene>
    <name evidence="11" type="ORF">QBC38DRAFT_479881</name>
</gene>
<evidence type="ECO:0000256" key="5">
    <source>
        <dbReference type="ARBA" id="ARBA00022801"/>
    </source>
</evidence>
<dbReference type="GO" id="GO:0003723">
    <property type="term" value="F:RNA binding"/>
    <property type="evidence" value="ECO:0007669"/>
    <property type="project" value="InterPro"/>
</dbReference>
<dbReference type="PANTHER" id="PTHR42104">
    <property type="entry name" value="EXTRACELLULAR GUANYL-SPECIFIC RIBONUCLEASE RNTA (AFU_ORTHOLOGUE AFUA_4G03230)"/>
    <property type="match status" value="1"/>
</dbReference>
<accession>A0AAN7BNJ7</accession>
<reference evidence="11" key="1">
    <citation type="journal article" date="2023" name="Mol. Phylogenet. Evol.">
        <title>Genome-scale phylogeny and comparative genomics of the fungal order Sordariales.</title>
        <authorList>
            <person name="Hensen N."/>
            <person name="Bonometti L."/>
            <person name="Westerberg I."/>
            <person name="Brannstrom I.O."/>
            <person name="Guillou S."/>
            <person name="Cros-Aarteil S."/>
            <person name="Calhoun S."/>
            <person name="Haridas S."/>
            <person name="Kuo A."/>
            <person name="Mondo S."/>
            <person name="Pangilinan J."/>
            <person name="Riley R."/>
            <person name="LaButti K."/>
            <person name="Andreopoulos B."/>
            <person name="Lipzen A."/>
            <person name="Chen C."/>
            <person name="Yan M."/>
            <person name="Daum C."/>
            <person name="Ng V."/>
            <person name="Clum A."/>
            <person name="Steindorff A."/>
            <person name="Ohm R.A."/>
            <person name="Martin F."/>
            <person name="Silar P."/>
            <person name="Natvig D.O."/>
            <person name="Lalanne C."/>
            <person name="Gautier V."/>
            <person name="Ament-Velasquez S.L."/>
            <person name="Kruys A."/>
            <person name="Hutchinson M.I."/>
            <person name="Powell A.J."/>
            <person name="Barry K."/>
            <person name="Miller A.N."/>
            <person name="Grigoriev I.V."/>
            <person name="Debuchy R."/>
            <person name="Gladieux P."/>
            <person name="Hiltunen Thoren M."/>
            <person name="Johannesson H."/>
        </authorList>
    </citation>
    <scope>NUCLEOTIDE SEQUENCE</scope>
    <source>
        <strain evidence="11">CBS 990.96</strain>
    </source>
</reference>
<dbReference type="Pfam" id="PF00545">
    <property type="entry name" value="Ribonuclease"/>
    <property type="match status" value="1"/>
</dbReference>
<dbReference type="Proteomes" id="UP001301958">
    <property type="component" value="Unassembled WGS sequence"/>
</dbReference>
<feature type="region of interest" description="Disordered" evidence="9">
    <location>
        <begin position="132"/>
        <end position="173"/>
    </location>
</feature>
<keyword evidence="6" id="KW-1015">Disulfide bond</keyword>
<keyword evidence="7" id="KW-0456">Lyase</keyword>
<dbReference type="EMBL" id="MU865344">
    <property type="protein sequence ID" value="KAK4226618.1"/>
    <property type="molecule type" value="Genomic_DNA"/>
</dbReference>
<keyword evidence="4" id="KW-0255">Endonuclease</keyword>
<dbReference type="PANTHER" id="PTHR42104:SF1">
    <property type="entry name" value="EXTRACELLULAR GUANYL-SPECIFIC RIBONUCLEASE RNTA (AFU_ORTHOLOGUE AFUA_4G03230)"/>
    <property type="match status" value="1"/>
</dbReference>
<comment type="catalytic activity">
    <reaction evidence="8">
        <text>[RNA] containing guanosine + H2O = an [RNA fragment]-3'-guanosine-3'-phosphate + a 5'-hydroxy-ribonucleotide-3'-[RNA fragment].</text>
        <dbReference type="EC" id="4.6.1.24"/>
    </reaction>
</comment>
<evidence type="ECO:0000256" key="8">
    <source>
        <dbReference type="ARBA" id="ARBA00034015"/>
    </source>
</evidence>
<dbReference type="SUPFAM" id="SSF53933">
    <property type="entry name" value="Microbial ribonucleases"/>
    <property type="match status" value="1"/>
</dbReference>
<keyword evidence="10" id="KW-0732">Signal</keyword>
<comment type="similarity">
    <text evidence="1">Belongs to the ribonuclease N1/T1 family.</text>
</comment>
<reference evidence="11" key="2">
    <citation type="submission" date="2023-05" db="EMBL/GenBank/DDBJ databases">
        <authorList>
            <consortium name="Lawrence Berkeley National Laboratory"/>
            <person name="Steindorff A."/>
            <person name="Hensen N."/>
            <person name="Bonometti L."/>
            <person name="Westerberg I."/>
            <person name="Brannstrom I.O."/>
            <person name="Guillou S."/>
            <person name="Cros-Aarteil S."/>
            <person name="Calhoun S."/>
            <person name="Haridas S."/>
            <person name="Kuo A."/>
            <person name="Mondo S."/>
            <person name="Pangilinan J."/>
            <person name="Riley R."/>
            <person name="Labutti K."/>
            <person name="Andreopoulos B."/>
            <person name="Lipzen A."/>
            <person name="Chen C."/>
            <person name="Yanf M."/>
            <person name="Daum C."/>
            <person name="Ng V."/>
            <person name="Clum A."/>
            <person name="Ohm R."/>
            <person name="Martin F."/>
            <person name="Silar P."/>
            <person name="Natvig D."/>
            <person name="Lalanne C."/>
            <person name="Gautier V."/>
            <person name="Ament-Velasquez S.L."/>
            <person name="Kruys A."/>
            <person name="Hutchinson M.I."/>
            <person name="Powell A.J."/>
            <person name="Barry K."/>
            <person name="Miller A.N."/>
            <person name="Grigoriev I.V."/>
            <person name="Debuchy R."/>
            <person name="Gladieux P."/>
            <person name="Thoren M.H."/>
            <person name="Johannesson H."/>
        </authorList>
    </citation>
    <scope>NUCLEOTIDE SEQUENCE</scope>
    <source>
        <strain evidence="11">CBS 990.96</strain>
    </source>
</reference>
<evidence type="ECO:0000256" key="3">
    <source>
        <dbReference type="ARBA" id="ARBA00022722"/>
    </source>
</evidence>
<feature type="compositionally biased region" description="Low complexity" evidence="9">
    <location>
        <begin position="146"/>
        <end position="168"/>
    </location>
</feature>
<name>A0AAN7BNJ7_9PEZI</name>
<organism evidence="11 12">
    <name type="scientific">Podospora fimiseda</name>
    <dbReference type="NCBI Taxonomy" id="252190"/>
    <lineage>
        <taxon>Eukaryota</taxon>
        <taxon>Fungi</taxon>
        <taxon>Dikarya</taxon>
        <taxon>Ascomycota</taxon>
        <taxon>Pezizomycotina</taxon>
        <taxon>Sordariomycetes</taxon>
        <taxon>Sordariomycetidae</taxon>
        <taxon>Sordariales</taxon>
        <taxon>Podosporaceae</taxon>
        <taxon>Podospora</taxon>
    </lineage>
</organism>
<dbReference type="AlphaFoldDB" id="A0AAN7BNJ7"/>
<dbReference type="InterPro" id="IPR000026">
    <property type="entry name" value="N1-like"/>
</dbReference>